<name>A0A1I0DQK3_9ACTN</name>
<dbReference type="EMBL" id="FOIE01000004">
    <property type="protein sequence ID" value="SET34653.1"/>
    <property type="molecule type" value="Genomic_DNA"/>
</dbReference>
<keyword evidence="4 7" id="KW-1133">Transmembrane helix</keyword>
<evidence type="ECO:0000313" key="9">
    <source>
        <dbReference type="Proteomes" id="UP000198507"/>
    </source>
</evidence>
<dbReference type="Pfam" id="PF03631">
    <property type="entry name" value="Virul_fac_BrkB"/>
    <property type="match status" value="1"/>
</dbReference>
<evidence type="ECO:0000313" key="8">
    <source>
        <dbReference type="EMBL" id="SET34653.1"/>
    </source>
</evidence>
<feature type="transmembrane region" description="Helical" evidence="7">
    <location>
        <begin position="120"/>
        <end position="140"/>
    </location>
</feature>
<evidence type="ECO:0000256" key="7">
    <source>
        <dbReference type="SAM" id="Phobius"/>
    </source>
</evidence>
<feature type="region of interest" description="Disordered" evidence="6">
    <location>
        <begin position="1"/>
        <end position="23"/>
    </location>
</feature>
<dbReference type="Proteomes" id="UP000198507">
    <property type="component" value="Unassembled WGS sequence"/>
</dbReference>
<keyword evidence="5 7" id="KW-0472">Membrane</keyword>
<dbReference type="InterPro" id="IPR017039">
    <property type="entry name" value="Virul_fac_BrkB"/>
</dbReference>
<organism evidence="8 9">
    <name type="scientific">Geodermatophilus poikilotrophus</name>
    <dbReference type="NCBI Taxonomy" id="1333667"/>
    <lineage>
        <taxon>Bacteria</taxon>
        <taxon>Bacillati</taxon>
        <taxon>Actinomycetota</taxon>
        <taxon>Actinomycetes</taxon>
        <taxon>Geodermatophilales</taxon>
        <taxon>Geodermatophilaceae</taxon>
        <taxon>Geodermatophilus</taxon>
    </lineage>
</organism>
<protein>
    <submittedName>
        <fullName evidence="8">Membrane protein</fullName>
    </submittedName>
</protein>
<comment type="subcellular location">
    <subcellularLocation>
        <location evidence="1">Cell membrane</location>
        <topology evidence="1">Multi-pass membrane protein</topology>
    </subcellularLocation>
</comment>
<feature type="transmembrane region" description="Helical" evidence="7">
    <location>
        <begin position="270"/>
        <end position="292"/>
    </location>
</feature>
<evidence type="ECO:0000256" key="6">
    <source>
        <dbReference type="SAM" id="MobiDB-lite"/>
    </source>
</evidence>
<dbReference type="PANTHER" id="PTHR30213:SF0">
    <property type="entry name" value="UPF0761 MEMBRANE PROTEIN YIHY"/>
    <property type="match status" value="1"/>
</dbReference>
<dbReference type="OrthoDB" id="3209118at2"/>
<accession>A0A1I0DQK3</accession>
<keyword evidence="9" id="KW-1185">Reference proteome</keyword>
<keyword evidence="2" id="KW-1003">Cell membrane</keyword>
<feature type="transmembrane region" description="Helical" evidence="7">
    <location>
        <begin position="206"/>
        <end position="227"/>
    </location>
</feature>
<proteinExistence type="predicted"/>
<feature type="transmembrane region" description="Helical" evidence="7">
    <location>
        <begin position="239"/>
        <end position="258"/>
    </location>
</feature>
<keyword evidence="3 7" id="KW-0812">Transmembrane</keyword>
<sequence>MPAERNDGTGTGDEATDPAPASRRGAVHRLMSRTLGNAWNDDIFTESAAAAFWQTLSLPPLLLGLFGILGYVGGAFGPDTIAAVQQWIIDLTAGVFSRNALEEIIAPTVEDILSTARAEVISIGFVLSFWSGSSAMASFVDAITRAYDQYEVRNLVWQRLLSMIMYLVGLVTGIVALPLLALGPERVLPLLPDSWQRGVGTAFDTVYYPVLGLVLLLALTTLYRVALPLKPPWYRGLPGALLAAVVFLVGSTGLRLYLDWLTGSGYTYGALAAPIAFLLATFFIALAIILGAQLNAAIQALWPVPLRDRRGRLEKSGPGTPELRRTVRDDPEAAAAVLEQLAYTVERPASSARQD</sequence>
<evidence type="ECO:0000256" key="4">
    <source>
        <dbReference type="ARBA" id="ARBA00022989"/>
    </source>
</evidence>
<feature type="transmembrane region" description="Helical" evidence="7">
    <location>
        <begin position="160"/>
        <end position="182"/>
    </location>
</feature>
<dbReference type="GO" id="GO:0005886">
    <property type="term" value="C:plasma membrane"/>
    <property type="evidence" value="ECO:0007669"/>
    <property type="project" value="UniProtKB-SubCell"/>
</dbReference>
<evidence type="ECO:0000256" key="3">
    <source>
        <dbReference type="ARBA" id="ARBA00022692"/>
    </source>
</evidence>
<evidence type="ECO:0000256" key="2">
    <source>
        <dbReference type="ARBA" id="ARBA00022475"/>
    </source>
</evidence>
<evidence type="ECO:0000256" key="1">
    <source>
        <dbReference type="ARBA" id="ARBA00004651"/>
    </source>
</evidence>
<reference evidence="9" key="1">
    <citation type="submission" date="2016-10" db="EMBL/GenBank/DDBJ databases">
        <authorList>
            <person name="Varghese N."/>
            <person name="Submissions S."/>
        </authorList>
    </citation>
    <scope>NUCLEOTIDE SEQUENCE [LARGE SCALE GENOMIC DNA]</scope>
    <source>
        <strain evidence="9">DSM 44209</strain>
    </source>
</reference>
<evidence type="ECO:0000256" key="5">
    <source>
        <dbReference type="ARBA" id="ARBA00023136"/>
    </source>
</evidence>
<dbReference type="AlphaFoldDB" id="A0A1I0DQK3"/>
<dbReference type="PANTHER" id="PTHR30213">
    <property type="entry name" value="INNER MEMBRANE PROTEIN YHJD"/>
    <property type="match status" value="1"/>
</dbReference>
<gene>
    <name evidence="8" type="ORF">SAMN04488546_2080</name>
</gene>